<gene>
    <name evidence="10" type="primary">glyS</name>
    <name evidence="12" type="ORF">A2311_03280</name>
</gene>
<feature type="domain" description="DALR anticodon binding" evidence="11">
    <location>
        <begin position="603"/>
        <end position="676"/>
    </location>
</feature>
<keyword evidence="4 10" id="KW-0436">Ligase</keyword>
<comment type="caution">
    <text evidence="12">The sequence shown here is derived from an EMBL/GenBank/DDBJ whole genome shotgun (WGS) entry which is preliminary data.</text>
</comment>
<sequence>MSNLLVEIGCEEIPARFMPGLLADLKKKTEDRLAGARLSFEAVTTLGTPRRLALQVSGLIDKQADLVNEVKGPPAEIAFAADGQPTPAALGFAKTQNVPVNKLSLRLVGQRKYVFAQVTKKGLATKQVLQSLLPEIINSLYQPVSMRWGNLEDKFIRPLHSLVAIYGTKIVPFTLAGIKSSNKTFGHRYSSYQKFKVLSSDLNNYKKILKKNGVIVDPEERKASIRRQVMLAARQAKAQPLIPDDLLAEVTFLTENPLVYLGSFNPEFLAIPQEVLITSMKKNQKYFPLTGQHGLLLPKFAVVTDNCKNRQVVAGNEKVLSARLADARFFFEEDKKVPLRDHLGELANVAFFEKLGNLQQKSERTAKLAEWLGKRLGLKDDSLKICRRIAELSKADLVTKMVFEFPELQGTMGKYYAALSGEDKKVAQGIYEHYLPRFADDELPASPEGAVVALADRLDLVVGALAAGATPTGSEDPYGLRRAVQGLIKIIFAKKFDLLLDETLEYTYKLYGQVFAGQNFPKLKKEILDFILGRLRPQLLESGIRYDVADAALGSFNDVLDVFEKAAALNSLLQQPWLAGVVASADRLGRITIHATREQVLEHDLVEPQEKELYALGLKTTVEVSELVNKENWVDAAHTLARLTDPIELFFDKILVMHQDERIKANRLALLKTLEKLYLSVADFRKIVLS</sequence>
<name>A0A1F4TLB7_UNCSA</name>
<dbReference type="GO" id="GO:0005524">
    <property type="term" value="F:ATP binding"/>
    <property type="evidence" value="ECO:0007669"/>
    <property type="project" value="UniProtKB-UniRule"/>
</dbReference>
<evidence type="ECO:0000256" key="9">
    <source>
        <dbReference type="ARBA" id="ARBA00047937"/>
    </source>
</evidence>
<dbReference type="InterPro" id="IPR008909">
    <property type="entry name" value="DALR_anticod-bd"/>
</dbReference>
<keyword evidence="5 10" id="KW-0547">Nucleotide-binding</keyword>
<dbReference type="GO" id="GO:0005829">
    <property type="term" value="C:cytosol"/>
    <property type="evidence" value="ECO:0007669"/>
    <property type="project" value="TreeGrafter"/>
</dbReference>
<protein>
    <recommendedName>
        <fullName evidence="10">Glycine--tRNA ligase beta subunit</fullName>
        <ecNumber evidence="10">6.1.1.14</ecNumber>
    </recommendedName>
    <alternativeName>
        <fullName evidence="10">Glycyl-tRNA synthetase beta subunit</fullName>
        <shortName evidence="10">GlyRS</shortName>
    </alternativeName>
</protein>
<dbReference type="PANTHER" id="PTHR30075:SF2">
    <property type="entry name" value="GLYCINE--TRNA LIGASE, CHLOROPLASTIC_MITOCHONDRIAL 2"/>
    <property type="match status" value="1"/>
</dbReference>
<keyword evidence="7 10" id="KW-0648">Protein biosynthesis</keyword>
<dbReference type="InterPro" id="IPR006194">
    <property type="entry name" value="Gly-tRNA-synth_heterodimer"/>
</dbReference>
<evidence type="ECO:0000256" key="4">
    <source>
        <dbReference type="ARBA" id="ARBA00022598"/>
    </source>
</evidence>
<dbReference type="HAMAP" id="MF_00255">
    <property type="entry name" value="Gly_tRNA_synth_beta"/>
    <property type="match status" value="1"/>
</dbReference>
<dbReference type="EMBL" id="MEUF01000070">
    <property type="protein sequence ID" value="OGC32853.1"/>
    <property type="molecule type" value="Genomic_DNA"/>
</dbReference>
<keyword evidence="8 10" id="KW-0030">Aminoacyl-tRNA synthetase</keyword>
<evidence type="ECO:0000256" key="1">
    <source>
        <dbReference type="ARBA" id="ARBA00004496"/>
    </source>
</evidence>
<evidence type="ECO:0000256" key="2">
    <source>
        <dbReference type="ARBA" id="ARBA00008226"/>
    </source>
</evidence>
<dbReference type="Pfam" id="PF05746">
    <property type="entry name" value="DALR_1"/>
    <property type="match status" value="1"/>
</dbReference>
<dbReference type="Pfam" id="PF02092">
    <property type="entry name" value="tRNA_synt_2f"/>
    <property type="match status" value="1"/>
</dbReference>
<dbReference type="GO" id="GO:0004814">
    <property type="term" value="F:arginine-tRNA ligase activity"/>
    <property type="evidence" value="ECO:0007669"/>
    <property type="project" value="InterPro"/>
</dbReference>
<dbReference type="STRING" id="1802583.A2311_03280"/>
<dbReference type="NCBIfam" id="TIGR00211">
    <property type="entry name" value="glyS"/>
    <property type="match status" value="1"/>
</dbReference>
<evidence type="ECO:0000313" key="12">
    <source>
        <dbReference type="EMBL" id="OGC32853.1"/>
    </source>
</evidence>
<dbReference type="Proteomes" id="UP000178951">
    <property type="component" value="Unassembled WGS sequence"/>
</dbReference>
<comment type="subcellular location">
    <subcellularLocation>
        <location evidence="1 10">Cytoplasm</location>
    </subcellularLocation>
</comment>
<comment type="catalytic activity">
    <reaction evidence="9 10">
        <text>tRNA(Gly) + glycine + ATP = glycyl-tRNA(Gly) + AMP + diphosphate</text>
        <dbReference type="Rhea" id="RHEA:16013"/>
        <dbReference type="Rhea" id="RHEA-COMP:9664"/>
        <dbReference type="Rhea" id="RHEA-COMP:9683"/>
        <dbReference type="ChEBI" id="CHEBI:30616"/>
        <dbReference type="ChEBI" id="CHEBI:33019"/>
        <dbReference type="ChEBI" id="CHEBI:57305"/>
        <dbReference type="ChEBI" id="CHEBI:78442"/>
        <dbReference type="ChEBI" id="CHEBI:78522"/>
        <dbReference type="ChEBI" id="CHEBI:456215"/>
        <dbReference type="EC" id="6.1.1.14"/>
    </reaction>
</comment>
<dbReference type="InterPro" id="IPR015944">
    <property type="entry name" value="Gly-tRNA-synth_bsu"/>
</dbReference>
<dbReference type="PROSITE" id="PS50861">
    <property type="entry name" value="AA_TRNA_LIGASE_II_GLYAB"/>
    <property type="match status" value="1"/>
</dbReference>
<dbReference type="GO" id="GO:0006426">
    <property type="term" value="P:glycyl-tRNA aminoacylation"/>
    <property type="evidence" value="ECO:0007669"/>
    <property type="project" value="UniProtKB-UniRule"/>
</dbReference>
<dbReference type="AlphaFoldDB" id="A0A1F4TLB7"/>
<proteinExistence type="inferred from homology"/>
<accession>A0A1F4TLB7</accession>
<evidence type="ECO:0000256" key="6">
    <source>
        <dbReference type="ARBA" id="ARBA00022840"/>
    </source>
</evidence>
<organism evidence="12 13">
    <name type="scientific">candidate division WOR-1 bacterium RIFOXYB2_FULL_48_7</name>
    <dbReference type="NCBI Taxonomy" id="1802583"/>
    <lineage>
        <taxon>Bacteria</taxon>
        <taxon>Bacillati</taxon>
        <taxon>Saganbacteria</taxon>
    </lineage>
</organism>
<evidence type="ECO:0000256" key="3">
    <source>
        <dbReference type="ARBA" id="ARBA00022490"/>
    </source>
</evidence>
<evidence type="ECO:0000313" key="13">
    <source>
        <dbReference type="Proteomes" id="UP000178951"/>
    </source>
</evidence>
<comment type="similarity">
    <text evidence="2 10">Belongs to the class-II aminoacyl-tRNA synthetase family.</text>
</comment>
<evidence type="ECO:0000256" key="8">
    <source>
        <dbReference type="ARBA" id="ARBA00023146"/>
    </source>
</evidence>
<dbReference type="GO" id="GO:0004820">
    <property type="term" value="F:glycine-tRNA ligase activity"/>
    <property type="evidence" value="ECO:0007669"/>
    <property type="project" value="UniProtKB-UniRule"/>
</dbReference>
<evidence type="ECO:0000256" key="10">
    <source>
        <dbReference type="HAMAP-Rule" id="MF_00255"/>
    </source>
</evidence>
<evidence type="ECO:0000259" key="11">
    <source>
        <dbReference type="Pfam" id="PF05746"/>
    </source>
</evidence>
<dbReference type="GO" id="GO:0006420">
    <property type="term" value="P:arginyl-tRNA aminoacylation"/>
    <property type="evidence" value="ECO:0007669"/>
    <property type="project" value="InterPro"/>
</dbReference>
<dbReference type="SUPFAM" id="SSF109604">
    <property type="entry name" value="HD-domain/PDEase-like"/>
    <property type="match status" value="1"/>
</dbReference>
<reference evidence="12 13" key="1">
    <citation type="journal article" date="2016" name="Nat. Commun.">
        <title>Thousands of microbial genomes shed light on interconnected biogeochemical processes in an aquifer system.</title>
        <authorList>
            <person name="Anantharaman K."/>
            <person name="Brown C.T."/>
            <person name="Hug L.A."/>
            <person name="Sharon I."/>
            <person name="Castelle C.J."/>
            <person name="Probst A.J."/>
            <person name="Thomas B.C."/>
            <person name="Singh A."/>
            <person name="Wilkins M.J."/>
            <person name="Karaoz U."/>
            <person name="Brodie E.L."/>
            <person name="Williams K.H."/>
            <person name="Hubbard S.S."/>
            <person name="Banfield J.F."/>
        </authorList>
    </citation>
    <scope>NUCLEOTIDE SEQUENCE [LARGE SCALE GENOMIC DNA]</scope>
</reference>
<dbReference type="EC" id="6.1.1.14" evidence="10"/>
<evidence type="ECO:0000256" key="7">
    <source>
        <dbReference type="ARBA" id="ARBA00022917"/>
    </source>
</evidence>
<evidence type="ECO:0000256" key="5">
    <source>
        <dbReference type="ARBA" id="ARBA00022741"/>
    </source>
</evidence>
<dbReference type="PANTHER" id="PTHR30075">
    <property type="entry name" value="GLYCYL-TRNA SYNTHETASE"/>
    <property type="match status" value="1"/>
</dbReference>
<keyword evidence="6 10" id="KW-0067">ATP-binding</keyword>
<dbReference type="PRINTS" id="PR01045">
    <property type="entry name" value="TRNASYNTHGB"/>
</dbReference>
<comment type="subunit">
    <text evidence="10">Tetramer of two alpha and two beta subunits.</text>
</comment>
<keyword evidence="3 10" id="KW-0963">Cytoplasm</keyword>